<dbReference type="PANTHER" id="PTHR30346">
    <property type="entry name" value="TRANSCRIPTIONAL DUAL REGULATOR HCAR-RELATED"/>
    <property type="match status" value="1"/>
</dbReference>
<keyword evidence="2" id="KW-0805">Transcription regulation</keyword>
<dbReference type="Proteomes" id="UP001442841">
    <property type="component" value="Chromosome"/>
</dbReference>
<evidence type="ECO:0000256" key="2">
    <source>
        <dbReference type="ARBA" id="ARBA00023015"/>
    </source>
</evidence>
<evidence type="ECO:0000256" key="4">
    <source>
        <dbReference type="ARBA" id="ARBA00023163"/>
    </source>
</evidence>
<dbReference type="RefSeq" id="WP_425309943.1">
    <property type="nucleotide sequence ID" value="NZ_CP154795.1"/>
</dbReference>
<evidence type="ECO:0000313" key="8">
    <source>
        <dbReference type="Proteomes" id="UP001442841"/>
    </source>
</evidence>
<feature type="compositionally biased region" description="Basic and acidic residues" evidence="5">
    <location>
        <begin position="180"/>
        <end position="191"/>
    </location>
</feature>
<keyword evidence="3" id="KW-0238">DNA-binding</keyword>
<sequence>MNDSPALEVLRVGHVPGVTLTKWRTRWEERITARLEIIEVAEGDPRRVLDAGEVDLCFARLPLERDGLHAIPLYEEVMVAWVNKDHPIAAFDEITQADLVDETVLREVDLVAIDRVNAGAVLLVPLSVARSASRRDLRHRPVTDEPPAQMVLAWPKDREDPLIEEFIGIVRGRTANSSRTNREREARDDKPRGRKPPAPKGQAQQQQKRKPQAGRGRARSRRTR</sequence>
<evidence type="ECO:0000256" key="1">
    <source>
        <dbReference type="ARBA" id="ARBA00009437"/>
    </source>
</evidence>
<evidence type="ECO:0000259" key="6">
    <source>
        <dbReference type="Pfam" id="PF03466"/>
    </source>
</evidence>
<dbReference type="InterPro" id="IPR005119">
    <property type="entry name" value="LysR_subst-bd"/>
</dbReference>
<dbReference type="EMBL" id="CP154795">
    <property type="protein sequence ID" value="XAN08485.1"/>
    <property type="molecule type" value="Genomic_DNA"/>
</dbReference>
<evidence type="ECO:0000256" key="5">
    <source>
        <dbReference type="SAM" id="MobiDB-lite"/>
    </source>
</evidence>
<feature type="compositionally biased region" description="Basic residues" evidence="5">
    <location>
        <begin position="207"/>
        <end position="224"/>
    </location>
</feature>
<organism evidence="7 8">
    <name type="scientific">Ammonicoccus fulvus</name>
    <dbReference type="NCBI Taxonomy" id="3138240"/>
    <lineage>
        <taxon>Bacteria</taxon>
        <taxon>Bacillati</taxon>
        <taxon>Actinomycetota</taxon>
        <taxon>Actinomycetes</taxon>
        <taxon>Propionibacteriales</taxon>
        <taxon>Propionibacteriaceae</taxon>
        <taxon>Ammonicoccus</taxon>
    </lineage>
</organism>
<reference evidence="7 8" key="1">
    <citation type="submission" date="2024-04" db="EMBL/GenBank/DDBJ databases">
        <title>Isolation of an actinomycete strain from pig manure.</title>
        <authorList>
            <person name="Gong T."/>
            <person name="Yu Z."/>
            <person name="An M."/>
            <person name="Wei C."/>
            <person name="Yang W."/>
            <person name="Liu L."/>
        </authorList>
    </citation>
    <scope>NUCLEOTIDE SEQUENCE [LARGE SCALE GENOMIC DNA]</scope>
    <source>
        <strain evidence="7 8">ZF39</strain>
    </source>
</reference>
<proteinExistence type="inferred from homology"/>
<evidence type="ECO:0000313" key="7">
    <source>
        <dbReference type="EMBL" id="XAN08485.1"/>
    </source>
</evidence>
<dbReference type="PANTHER" id="PTHR30346:SF0">
    <property type="entry name" value="HCA OPERON TRANSCRIPTIONAL ACTIVATOR HCAR"/>
    <property type="match status" value="1"/>
</dbReference>
<dbReference type="SUPFAM" id="SSF53850">
    <property type="entry name" value="Periplasmic binding protein-like II"/>
    <property type="match status" value="1"/>
</dbReference>
<evidence type="ECO:0000256" key="3">
    <source>
        <dbReference type="ARBA" id="ARBA00023125"/>
    </source>
</evidence>
<gene>
    <name evidence="7" type="ORF">AADG42_14640</name>
</gene>
<keyword evidence="8" id="KW-1185">Reference proteome</keyword>
<feature type="domain" description="LysR substrate-binding" evidence="6">
    <location>
        <begin position="34"/>
        <end position="105"/>
    </location>
</feature>
<comment type="similarity">
    <text evidence="1">Belongs to the LysR transcriptional regulatory family.</text>
</comment>
<name>A0ABZ3FUV8_9ACTN</name>
<protein>
    <submittedName>
        <fullName evidence="7">LysR substrate-binding domain-containing protein</fullName>
    </submittedName>
</protein>
<feature type="region of interest" description="Disordered" evidence="5">
    <location>
        <begin position="173"/>
        <end position="224"/>
    </location>
</feature>
<keyword evidence="4" id="KW-0804">Transcription</keyword>
<dbReference type="Gene3D" id="3.40.190.290">
    <property type="match status" value="1"/>
</dbReference>
<dbReference type="Pfam" id="PF03466">
    <property type="entry name" value="LysR_substrate"/>
    <property type="match status" value="1"/>
</dbReference>
<accession>A0ABZ3FUV8</accession>